<dbReference type="GO" id="GO:0046914">
    <property type="term" value="F:transition metal ion binding"/>
    <property type="evidence" value="ECO:0007669"/>
    <property type="project" value="InterPro"/>
</dbReference>
<gene>
    <name evidence="11" type="primary">mntB_2</name>
    <name evidence="11" type="ORF">V22_06990</name>
</gene>
<feature type="transmembrane region" description="Helical" evidence="9">
    <location>
        <begin position="231"/>
        <end position="249"/>
    </location>
</feature>
<feature type="transmembrane region" description="Helical" evidence="9">
    <location>
        <begin position="207"/>
        <end position="225"/>
    </location>
</feature>
<keyword evidence="4" id="KW-1003">Cell membrane</keyword>
<dbReference type="OrthoDB" id="9788905at2"/>
<evidence type="ECO:0000256" key="7">
    <source>
        <dbReference type="ARBA" id="ARBA00023136"/>
    </source>
</evidence>
<feature type="transmembrane region" description="Helical" evidence="9">
    <location>
        <begin position="162"/>
        <end position="186"/>
    </location>
</feature>
<dbReference type="CDD" id="cd06550">
    <property type="entry name" value="TM_ABC_iron-siderophores_like"/>
    <property type="match status" value="1"/>
</dbReference>
<dbReference type="Gene3D" id="1.10.3470.10">
    <property type="entry name" value="ABC transporter involved in vitamin B12 uptake, BtuC"/>
    <property type="match status" value="1"/>
</dbReference>
<dbReference type="InterPro" id="IPR036421">
    <property type="entry name" value="Fe_dep_repressor_sf"/>
</dbReference>
<dbReference type="InterPro" id="IPR022689">
    <property type="entry name" value="Iron_dep_repressor"/>
</dbReference>
<organism evidence="11 12">
    <name type="scientific">Calycomorphotria hydatis</name>
    <dbReference type="NCBI Taxonomy" id="2528027"/>
    <lineage>
        <taxon>Bacteria</taxon>
        <taxon>Pseudomonadati</taxon>
        <taxon>Planctomycetota</taxon>
        <taxon>Planctomycetia</taxon>
        <taxon>Planctomycetales</taxon>
        <taxon>Planctomycetaceae</taxon>
        <taxon>Calycomorphotria</taxon>
    </lineage>
</organism>
<keyword evidence="3 8" id="KW-0813">Transport</keyword>
<dbReference type="PANTHER" id="PTHR30477">
    <property type="entry name" value="ABC-TRANSPORTER METAL-BINDING PROTEIN"/>
    <property type="match status" value="1"/>
</dbReference>
<dbReference type="GO" id="GO:0003700">
    <property type="term" value="F:DNA-binding transcription factor activity"/>
    <property type="evidence" value="ECO:0007669"/>
    <property type="project" value="InterPro"/>
</dbReference>
<sequence>MMAAIALHLCAAVTTNFSDRLLRLLTLSDYNTRVVLAGTMLLGVAAGAVGVFLVLRKRALIGDVIGHAALPGIGIAFLVGESIQAGLGRSMPLLLLGAAITGTLGAIAITLITRHSRVKDDAAMALVLGVFFGGGSVLFSAIQRIPGTNAAGLNHLLFGKTASLLAGDVTLFAIAAGIILLVTLLLQKELTLLCFDPEFLAASGRSVLLLDFVLMALTIVVSVIGIQSVGLVLVVAALIIPATAARFWTDHAGRMLILSATFGGLGAGVGVMGSALFPSLAAGGMIIVANAAFFAVSLAFGTRHGLWQRWYRNRHAKREAEVEHLLRAFYEIQEAAKREDAISLDELVAKRSWSGGAVAVIAGRCTREGLLQQVDSTHWKLTPHGKKEAARVTRNHRLWEIYLMKNADAGTHQVDRAADRIEHVLGPELVAELEASLTASSSIPPSPHPLNNEP</sequence>
<evidence type="ECO:0000256" key="5">
    <source>
        <dbReference type="ARBA" id="ARBA00022692"/>
    </source>
</evidence>
<comment type="subcellular location">
    <subcellularLocation>
        <location evidence="1 8">Cell membrane</location>
        <topology evidence="1 8">Multi-pass membrane protein</topology>
    </subcellularLocation>
</comment>
<evidence type="ECO:0000256" key="8">
    <source>
        <dbReference type="RuleBase" id="RU003943"/>
    </source>
</evidence>
<dbReference type="SMART" id="SM00529">
    <property type="entry name" value="HTH_DTXR"/>
    <property type="match status" value="1"/>
</dbReference>
<dbReference type="GO" id="GO:0043190">
    <property type="term" value="C:ATP-binding cassette (ABC) transporter complex"/>
    <property type="evidence" value="ECO:0007669"/>
    <property type="project" value="InterPro"/>
</dbReference>
<keyword evidence="6 9" id="KW-1133">Transmembrane helix</keyword>
<dbReference type="RefSeq" id="WP_145259830.1">
    <property type="nucleotide sequence ID" value="NZ_CP036316.1"/>
</dbReference>
<evidence type="ECO:0000256" key="1">
    <source>
        <dbReference type="ARBA" id="ARBA00004651"/>
    </source>
</evidence>
<dbReference type="GO" id="GO:0046983">
    <property type="term" value="F:protein dimerization activity"/>
    <property type="evidence" value="ECO:0007669"/>
    <property type="project" value="InterPro"/>
</dbReference>
<accession>A0A517T525</accession>
<dbReference type="Gene3D" id="1.10.10.10">
    <property type="entry name" value="Winged helix-like DNA-binding domain superfamily/Winged helix DNA-binding domain"/>
    <property type="match status" value="1"/>
</dbReference>
<name>A0A517T525_9PLAN</name>
<keyword evidence="12" id="KW-1185">Reference proteome</keyword>
<dbReference type="Pfam" id="PF00950">
    <property type="entry name" value="ABC-3"/>
    <property type="match status" value="1"/>
</dbReference>
<reference evidence="11 12" key="1">
    <citation type="submission" date="2019-02" db="EMBL/GenBank/DDBJ databases">
        <title>Deep-cultivation of Planctomycetes and their phenomic and genomic characterization uncovers novel biology.</title>
        <authorList>
            <person name="Wiegand S."/>
            <person name="Jogler M."/>
            <person name="Boedeker C."/>
            <person name="Pinto D."/>
            <person name="Vollmers J."/>
            <person name="Rivas-Marin E."/>
            <person name="Kohn T."/>
            <person name="Peeters S.H."/>
            <person name="Heuer A."/>
            <person name="Rast P."/>
            <person name="Oberbeckmann S."/>
            <person name="Bunk B."/>
            <person name="Jeske O."/>
            <person name="Meyerdierks A."/>
            <person name="Storesund J.E."/>
            <person name="Kallscheuer N."/>
            <person name="Luecker S."/>
            <person name="Lage O.M."/>
            <person name="Pohl T."/>
            <person name="Merkel B.J."/>
            <person name="Hornburger P."/>
            <person name="Mueller R.-W."/>
            <person name="Bruemmer F."/>
            <person name="Labrenz M."/>
            <person name="Spormann A.M."/>
            <person name="Op den Camp H."/>
            <person name="Overmann J."/>
            <person name="Amann R."/>
            <person name="Jetten M.S.M."/>
            <person name="Mascher T."/>
            <person name="Medema M.H."/>
            <person name="Devos D.P."/>
            <person name="Kaster A.-K."/>
            <person name="Ovreas L."/>
            <person name="Rohde M."/>
            <person name="Galperin M.Y."/>
            <person name="Jogler C."/>
        </authorList>
    </citation>
    <scope>NUCLEOTIDE SEQUENCE [LARGE SCALE GENOMIC DNA]</scope>
    <source>
        <strain evidence="11 12">V22</strain>
    </source>
</reference>
<feature type="transmembrane region" description="Helical" evidence="9">
    <location>
        <begin position="256"/>
        <end position="277"/>
    </location>
</feature>
<dbReference type="AlphaFoldDB" id="A0A517T525"/>
<dbReference type="GO" id="GO:0055085">
    <property type="term" value="P:transmembrane transport"/>
    <property type="evidence" value="ECO:0007669"/>
    <property type="project" value="InterPro"/>
</dbReference>
<dbReference type="InterPro" id="IPR037294">
    <property type="entry name" value="ABC_BtuC-like"/>
</dbReference>
<dbReference type="InterPro" id="IPR001626">
    <property type="entry name" value="ABC_TroCD"/>
</dbReference>
<proteinExistence type="inferred from homology"/>
<evidence type="ECO:0000256" key="3">
    <source>
        <dbReference type="ARBA" id="ARBA00022448"/>
    </source>
</evidence>
<feature type="domain" description="Iron dependent repressor metal binding and dimerisation" evidence="10">
    <location>
        <begin position="382"/>
        <end position="437"/>
    </location>
</feature>
<keyword evidence="7 9" id="KW-0472">Membrane</keyword>
<dbReference type="InterPro" id="IPR036388">
    <property type="entry name" value="WH-like_DNA-bd_sf"/>
</dbReference>
<dbReference type="InterPro" id="IPR001367">
    <property type="entry name" value="Fe_dep_repressor"/>
</dbReference>
<feature type="transmembrane region" description="Helical" evidence="9">
    <location>
        <begin position="283"/>
        <end position="302"/>
    </location>
</feature>
<dbReference type="EMBL" id="CP036316">
    <property type="protein sequence ID" value="QDT63477.1"/>
    <property type="molecule type" value="Genomic_DNA"/>
</dbReference>
<evidence type="ECO:0000256" key="4">
    <source>
        <dbReference type="ARBA" id="ARBA00022475"/>
    </source>
</evidence>
<evidence type="ECO:0000256" key="2">
    <source>
        <dbReference type="ARBA" id="ARBA00008034"/>
    </source>
</evidence>
<feature type="transmembrane region" description="Helical" evidence="9">
    <location>
        <begin position="124"/>
        <end position="142"/>
    </location>
</feature>
<evidence type="ECO:0000259" key="10">
    <source>
        <dbReference type="Pfam" id="PF02742"/>
    </source>
</evidence>
<feature type="transmembrane region" description="Helical" evidence="9">
    <location>
        <begin position="34"/>
        <end position="55"/>
    </location>
</feature>
<dbReference type="SUPFAM" id="SSF81345">
    <property type="entry name" value="ABC transporter involved in vitamin B12 uptake, BtuC"/>
    <property type="match status" value="1"/>
</dbReference>
<keyword evidence="5 8" id="KW-0812">Transmembrane</keyword>
<dbReference type="GO" id="GO:0010043">
    <property type="term" value="P:response to zinc ion"/>
    <property type="evidence" value="ECO:0007669"/>
    <property type="project" value="TreeGrafter"/>
</dbReference>
<evidence type="ECO:0000313" key="11">
    <source>
        <dbReference type="EMBL" id="QDT63477.1"/>
    </source>
</evidence>
<comment type="similarity">
    <text evidence="2 8">Belongs to the ABC-3 integral membrane protein family.</text>
</comment>
<dbReference type="PANTHER" id="PTHR30477:SF3">
    <property type="entry name" value="METAL TRANSPORT SYSTEM MEMBRANE PROTEIN CT_069-RELATED"/>
    <property type="match status" value="1"/>
</dbReference>
<dbReference type="Proteomes" id="UP000319976">
    <property type="component" value="Chromosome"/>
</dbReference>
<feature type="transmembrane region" description="Helical" evidence="9">
    <location>
        <begin position="67"/>
        <end position="87"/>
    </location>
</feature>
<evidence type="ECO:0000313" key="12">
    <source>
        <dbReference type="Proteomes" id="UP000319976"/>
    </source>
</evidence>
<dbReference type="Pfam" id="PF02742">
    <property type="entry name" value="Fe_dep_repr_C"/>
    <property type="match status" value="1"/>
</dbReference>
<feature type="transmembrane region" description="Helical" evidence="9">
    <location>
        <begin position="93"/>
        <end position="112"/>
    </location>
</feature>
<evidence type="ECO:0000256" key="6">
    <source>
        <dbReference type="ARBA" id="ARBA00022989"/>
    </source>
</evidence>
<evidence type="ECO:0000256" key="9">
    <source>
        <dbReference type="SAM" id="Phobius"/>
    </source>
</evidence>
<protein>
    <submittedName>
        <fullName evidence="11">Manganese transport system membrane protein MntB</fullName>
    </submittedName>
</protein>
<dbReference type="SUPFAM" id="SSF47979">
    <property type="entry name" value="Iron-dependent repressor protein, dimerization domain"/>
    <property type="match status" value="1"/>
</dbReference>
<dbReference type="KEGG" id="chya:V22_06990"/>